<dbReference type="InterPro" id="IPR013083">
    <property type="entry name" value="Znf_RING/FYVE/PHD"/>
</dbReference>
<dbReference type="CDD" id="cd19677">
    <property type="entry name" value="UBR-box_UBR7"/>
    <property type="match status" value="1"/>
</dbReference>
<dbReference type="SMART" id="SM00249">
    <property type="entry name" value="PHD"/>
    <property type="match status" value="1"/>
</dbReference>
<dbReference type="GO" id="GO:0008270">
    <property type="term" value="F:zinc ion binding"/>
    <property type="evidence" value="ECO:0007669"/>
    <property type="project" value="UniProtKB-KW"/>
</dbReference>
<organism evidence="7 8">
    <name type="scientific">Suillus luteus UH-Slu-Lm8-n1</name>
    <dbReference type="NCBI Taxonomy" id="930992"/>
    <lineage>
        <taxon>Eukaryota</taxon>
        <taxon>Fungi</taxon>
        <taxon>Dikarya</taxon>
        <taxon>Basidiomycota</taxon>
        <taxon>Agaricomycotina</taxon>
        <taxon>Agaricomycetes</taxon>
        <taxon>Agaricomycetidae</taxon>
        <taxon>Boletales</taxon>
        <taxon>Suillineae</taxon>
        <taxon>Suillaceae</taxon>
        <taxon>Suillus</taxon>
    </lineage>
</organism>
<keyword evidence="8" id="KW-1185">Reference proteome</keyword>
<dbReference type="AlphaFoldDB" id="A0A0C9ZRT6"/>
<feature type="zinc finger region" description="UBR-type" evidence="4">
    <location>
        <begin position="30"/>
        <end position="96"/>
    </location>
</feature>
<name>A0A0C9ZRT6_9AGAM</name>
<evidence type="ECO:0000256" key="4">
    <source>
        <dbReference type="PROSITE-ProRule" id="PRU00508"/>
    </source>
</evidence>
<evidence type="ECO:0000256" key="2">
    <source>
        <dbReference type="ARBA" id="ARBA00022771"/>
    </source>
</evidence>
<dbReference type="InterPro" id="IPR003126">
    <property type="entry name" value="Znf_UBR"/>
</dbReference>
<dbReference type="InterPro" id="IPR047506">
    <property type="entry name" value="UBR7-like_UBR-box"/>
</dbReference>
<dbReference type="EMBL" id="KN835301">
    <property type="protein sequence ID" value="KIK40470.1"/>
    <property type="molecule type" value="Genomic_DNA"/>
</dbReference>
<keyword evidence="3" id="KW-0862">Zinc</keyword>
<evidence type="ECO:0000313" key="8">
    <source>
        <dbReference type="Proteomes" id="UP000054485"/>
    </source>
</evidence>
<protein>
    <recommendedName>
        <fullName evidence="6">UBR-type domain-containing protein</fullName>
    </recommendedName>
</protein>
<reference evidence="7 8" key="1">
    <citation type="submission" date="2014-04" db="EMBL/GenBank/DDBJ databases">
        <authorList>
            <consortium name="DOE Joint Genome Institute"/>
            <person name="Kuo A."/>
            <person name="Ruytinx J."/>
            <person name="Rineau F."/>
            <person name="Colpaert J."/>
            <person name="Kohler A."/>
            <person name="Nagy L.G."/>
            <person name="Floudas D."/>
            <person name="Copeland A."/>
            <person name="Barry K.W."/>
            <person name="Cichocki N."/>
            <person name="Veneault-Fourrey C."/>
            <person name="LaButti K."/>
            <person name="Lindquist E.A."/>
            <person name="Lipzen A."/>
            <person name="Lundell T."/>
            <person name="Morin E."/>
            <person name="Murat C."/>
            <person name="Sun H."/>
            <person name="Tunlid A."/>
            <person name="Henrissat B."/>
            <person name="Grigoriev I.V."/>
            <person name="Hibbett D.S."/>
            <person name="Martin F."/>
            <person name="Nordberg H.P."/>
            <person name="Cantor M.N."/>
            <person name="Hua S.X."/>
        </authorList>
    </citation>
    <scope>NUCLEOTIDE SEQUENCE [LARGE SCALE GENOMIC DNA]</scope>
    <source>
        <strain evidence="7 8">UH-Slu-Lm8-n1</strain>
    </source>
</reference>
<evidence type="ECO:0000256" key="5">
    <source>
        <dbReference type="SAM" id="MobiDB-lite"/>
    </source>
</evidence>
<dbReference type="InterPro" id="IPR001965">
    <property type="entry name" value="Znf_PHD"/>
</dbReference>
<dbReference type="InterPro" id="IPR040204">
    <property type="entry name" value="UBR7"/>
</dbReference>
<dbReference type="PANTHER" id="PTHR13513:SF9">
    <property type="entry name" value="E3 UBIQUITIN-PROTEIN LIGASE UBR7-RELATED"/>
    <property type="match status" value="1"/>
</dbReference>
<evidence type="ECO:0000256" key="1">
    <source>
        <dbReference type="ARBA" id="ARBA00022723"/>
    </source>
</evidence>
<dbReference type="FunCoup" id="A0A0C9ZRT6">
    <property type="interactions" value="610"/>
</dbReference>
<gene>
    <name evidence="7" type="ORF">CY34DRAFT_807149</name>
</gene>
<dbReference type="Pfam" id="PF00628">
    <property type="entry name" value="PHD"/>
    <property type="match status" value="1"/>
</dbReference>
<dbReference type="Gene3D" id="3.30.40.10">
    <property type="entry name" value="Zinc/RING finger domain, C3HC4 (zinc finger)"/>
    <property type="match status" value="1"/>
</dbReference>
<dbReference type="SUPFAM" id="SSF57903">
    <property type="entry name" value="FYVE/PHD zinc finger"/>
    <property type="match status" value="1"/>
</dbReference>
<feature type="region of interest" description="Disordered" evidence="5">
    <location>
        <begin position="252"/>
        <end position="285"/>
    </location>
</feature>
<proteinExistence type="predicted"/>
<dbReference type="InterPro" id="IPR011011">
    <property type="entry name" value="Znf_FYVE_PHD"/>
</dbReference>
<evidence type="ECO:0000313" key="7">
    <source>
        <dbReference type="EMBL" id="KIK40470.1"/>
    </source>
</evidence>
<dbReference type="HOGENOM" id="CLU_025221_1_0_1"/>
<dbReference type="PANTHER" id="PTHR13513">
    <property type="entry name" value="E3 UBIQUITIN-PROTEIN LIGASE UBR7"/>
    <property type="match status" value="1"/>
</dbReference>
<sequence>MTSLGSLTEFVASQDELLREAALTLPHEFSRCTYSLGPIRQAVYLCLTCKLPRGLCSSCSIACHTDHEQIELFPKRNFRCDCPTTAIPHGCTLHRSLEEENKENSYDQNFRSIFCRCGRPYDPKCERETMIQCLACEDWFHESCLHLRTRPSSRESSPIPENEVSDHNNDTEDNQSEASSSGLPMPLISAEDYDAFVCSSCVRSIDTLRRYAGTQGVIMVVRDSEDSPWRKLGGNPLCADAPTAMEDDLLDIDDSLAGPGQKRSRSHSFHSEAPERKKQHVLPEPSSPCLAPAPNLIAQAIFQNSQQLSDTKVALGEGDVFLTEGWRGRWCRCSRCFPSLSDHPYLLEEEETYEPPEDPDSALSLEELGMRALERLPRDRAIDGIRAFNDMRDDLLAYLRPFAQEGRIVGEADVRQFFETLQESKYGS</sequence>
<keyword evidence="2" id="KW-0863">Zinc-finger</keyword>
<dbReference type="SMART" id="SM00396">
    <property type="entry name" value="ZnF_UBR1"/>
    <property type="match status" value="1"/>
</dbReference>
<dbReference type="STRING" id="930992.A0A0C9ZRT6"/>
<reference evidence="8" key="2">
    <citation type="submission" date="2015-01" db="EMBL/GenBank/DDBJ databases">
        <title>Evolutionary Origins and Diversification of the Mycorrhizal Mutualists.</title>
        <authorList>
            <consortium name="DOE Joint Genome Institute"/>
            <consortium name="Mycorrhizal Genomics Consortium"/>
            <person name="Kohler A."/>
            <person name="Kuo A."/>
            <person name="Nagy L.G."/>
            <person name="Floudas D."/>
            <person name="Copeland A."/>
            <person name="Barry K.W."/>
            <person name="Cichocki N."/>
            <person name="Veneault-Fourrey C."/>
            <person name="LaButti K."/>
            <person name="Lindquist E.A."/>
            <person name="Lipzen A."/>
            <person name="Lundell T."/>
            <person name="Morin E."/>
            <person name="Murat C."/>
            <person name="Riley R."/>
            <person name="Ohm R."/>
            <person name="Sun H."/>
            <person name="Tunlid A."/>
            <person name="Henrissat B."/>
            <person name="Grigoriev I.V."/>
            <person name="Hibbett D.S."/>
            <person name="Martin F."/>
        </authorList>
    </citation>
    <scope>NUCLEOTIDE SEQUENCE [LARGE SCALE GENOMIC DNA]</scope>
    <source>
        <strain evidence="8">UH-Slu-Lm8-n1</strain>
    </source>
</reference>
<feature type="domain" description="UBR-type" evidence="6">
    <location>
        <begin position="30"/>
        <end position="96"/>
    </location>
</feature>
<evidence type="ECO:0000259" key="6">
    <source>
        <dbReference type="PROSITE" id="PS51157"/>
    </source>
</evidence>
<dbReference type="OrthoDB" id="5795902at2759"/>
<feature type="region of interest" description="Disordered" evidence="5">
    <location>
        <begin position="150"/>
        <end position="185"/>
    </location>
</feature>
<keyword evidence="1" id="KW-0479">Metal-binding</keyword>
<dbReference type="GO" id="GO:0061630">
    <property type="term" value="F:ubiquitin protein ligase activity"/>
    <property type="evidence" value="ECO:0007669"/>
    <property type="project" value="InterPro"/>
</dbReference>
<dbReference type="PROSITE" id="PS51157">
    <property type="entry name" value="ZF_UBR"/>
    <property type="match status" value="1"/>
</dbReference>
<dbReference type="GO" id="GO:0005737">
    <property type="term" value="C:cytoplasm"/>
    <property type="evidence" value="ECO:0007669"/>
    <property type="project" value="TreeGrafter"/>
</dbReference>
<accession>A0A0C9ZRT6</accession>
<dbReference type="InParanoid" id="A0A0C9ZRT6"/>
<evidence type="ECO:0000256" key="3">
    <source>
        <dbReference type="ARBA" id="ARBA00022833"/>
    </source>
</evidence>
<dbReference type="Proteomes" id="UP000054485">
    <property type="component" value="Unassembled WGS sequence"/>
</dbReference>
<dbReference type="InterPro" id="IPR019787">
    <property type="entry name" value="Znf_PHD-finger"/>
</dbReference>